<comment type="caution">
    <text evidence="3">The sequence shown here is derived from an EMBL/GenBank/DDBJ whole genome shotgun (WGS) entry which is preliminary data.</text>
</comment>
<evidence type="ECO:0000256" key="1">
    <source>
        <dbReference type="SAM" id="MobiDB-lite"/>
    </source>
</evidence>
<protein>
    <submittedName>
        <fullName evidence="3">Uncharacterized protein</fullName>
    </submittedName>
</protein>
<organism evidence="3 4">
    <name type="scientific">Sorghum bicolor</name>
    <name type="common">Sorghum</name>
    <name type="synonym">Sorghum vulgare</name>
    <dbReference type="NCBI Taxonomy" id="4558"/>
    <lineage>
        <taxon>Eukaryota</taxon>
        <taxon>Viridiplantae</taxon>
        <taxon>Streptophyta</taxon>
        <taxon>Embryophyta</taxon>
        <taxon>Tracheophyta</taxon>
        <taxon>Spermatophyta</taxon>
        <taxon>Magnoliopsida</taxon>
        <taxon>Liliopsida</taxon>
        <taxon>Poales</taxon>
        <taxon>Poaceae</taxon>
        <taxon>PACMAD clade</taxon>
        <taxon>Panicoideae</taxon>
        <taxon>Andropogonodae</taxon>
        <taxon>Andropogoneae</taxon>
        <taxon>Sorghinae</taxon>
        <taxon>Sorghum</taxon>
    </lineage>
</organism>
<keyword evidence="2" id="KW-0812">Transmembrane</keyword>
<feature type="region of interest" description="Disordered" evidence="1">
    <location>
        <begin position="38"/>
        <end position="68"/>
    </location>
</feature>
<dbReference type="EMBL" id="CM027687">
    <property type="protein sequence ID" value="KAG0520360.1"/>
    <property type="molecule type" value="Genomic_DNA"/>
</dbReference>
<dbReference type="AlphaFoldDB" id="A0A921U7F7"/>
<dbReference type="PANTHER" id="PTHR33825:SF14">
    <property type="entry name" value="CHITINASE-LIKE PROTEIN"/>
    <property type="match status" value="1"/>
</dbReference>
<feature type="compositionally biased region" description="Basic residues" evidence="1">
    <location>
        <begin position="85"/>
        <end position="95"/>
    </location>
</feature>
<proteinExistence type="predicted"/>
<gene>
    <name evidence="3" type="ORF">BDA96_08G067500</name>
</gene>
<evidence type="ECO:0000313" key="3">
    <source>
        <dbReference type="EMBL" id="KAG0520360.1"/>
    </source>
</evidence>
<dbReference type="Proteomes" id="UP000807115">
    <property type="component" value="Chromosome 8"/>
</dbReference>
<accession>A0A921U7F7</accession>
<evidence type="ECO:0000256" key="2">
    <source>
        <dbReference type="SAM" id="Phobius"/>
    </source>
</evidence>
<feature type="region of interest" description="Disordered" evidence="1">
    <location>
        <begin position="81"/>
        <end position="100"/>
    </location>
</feature>
<reference evidence="3" key="1">
    <citation type="journal article" date="2019" name="BMC Genomics">
        <title>A new reference genome for Sorghum bicolor reveals high levels of sequence similarity between sweet and grain genotypes: implications for the genetics of sugar metabolism.</title>
        <authorList>
            <person name="Cooper E.A."/>
            <person name="Brenton Z.W."/>
            <person name="Flinn B.S."/>
            <person name="Jenkins J."/>
            <person name="Shu S."/>
            <person name="Flowers D."/>
            <person name="Luo F."/>
            <person name="Wang Y."/>
            <person name="Xia P."/>
            <person name="Barry K."/>
            <person name="Daum C."/>
            <person name="Lipzen A."/>
            <person name="Yoshinaga Y."/>
            <person name="Schmutz J."/>
            <person name="Saski C."/>
            <person name="Vermerris W."/>
            <person name="Kresovich S."/>
        </authorList>
    </citation>
    <scope>NUCLEOTIDE SEQUENCE</scope>
</reference>
<name>A0A921U7F7_SORBI</name>
<reference evidence="3" key="2">
    <citation type="submission" date="2020-10" db="EMBL/GenBank/DDBJ databases">
        <authorList>
            <person name="Cooper E.A."/>
            <person name="Brenton Z.W."/>
            <person name="Flinn B.S."/>
            <person name="Jenkins J."/>
            <person name="Shu S."/>
            <person name="Flowers D."/>
            <person name="Luo F."/>
            <person name="Wang Y."/>
            <person name="Xia P."/>
            <person name="Barry K."/>
            <person name="Daum C."/>
            <person name="Lipzen A."/>
            <person name="Yoshinaga Y."/>
            <person name="Schmutz J."/>
            <person name="Saski C."/>
            <person name="Vermerris W."/>
            <person name="Kresovich S."/>
        </authorList>
    </citation>
    <scope>NUCLEOTIDE SEQUENCE</scope>
</reference>
<feature type="compositionally biased region" description="Basic residues" evidence="1">
    <location>
        <begin position="39"/>
        <end position="54"/>
    </location>
</feature>
<keyword evidence="2" id="KW-0472">Membrane</keyword>
<dbReference type="PANTHER" id="PTHR33825">
    <property type="entry name" value="CHITINASE-LIKE PROTEIN"/>
    <property type="match status" value="1"/>
</dbReference>
<feature type="transmembrane region" description="Helical" evidence="2">
    <location>
        <begin position="202"/>
        <end position="225"/>
    </location>
</feature>
<sequence>MIGQYLSNTNEKTTVSILQNILELIKASVLWQILPNKNQSKRPRSSGTRPRRNLARSSQQPSCRARRSELGARCPSLPIRGFHMSGHHQHHHRLHASPSPGLLHHISLPIRSLHRTRPPTASFRTHLPRPPQSLPSPFPKKRSDHEAAADFGELGGAVADDTTEAAAEQLEYGDGVYTPSVGAAGLPALLRAGRAGPAGDPVFFLLTAVAVTTSVAFSSMVAVAIPTMLAMRRAANSFTMLADAALEELPSTMAAIRLSGMEVTDLTLGLSDLSHEIADGVNKSAKVAQAVEAGMGQMQDIAMSMIKERASLQTIPTAGPDNRSHKSSGQQGRRERGANT</sequence>
<feature type="compositionally biased region" description="Pro residues" evidence="1">
    <location>
        <begin position="128"/>
        <end position="138"/>
    </location>
</feature>
<keyword evidence="2" id="KW-1133">Transmembrane helix</keyword>
<evidence type="ECO:0000313" key="4">
    <source>
        <dbReference type="Proteomes" id="UP000807115"/>
    </source>
</evidence>
<feature type="region of interest" description="Disordered" evidence="1">
    <location>
        <begin position="116"/>
        <end position="145"/>
    </location>
</feature>
<feature type="region of interest" description="Disordered" evidence="1">
    <location>
        <begin position="312"/>
        <end position="340"/>
    </location>
</feature>